<dbReference type="PANTHER" id="PTHR23176:SF125">
    <property type="entry name" value="GTPASE ACTIVATOR (BEM2), PUTATIVE (AFU_ORTHOLOGUE AFUA_7G04450)-RELATED"/>
    <property type="match status" value="1"/>
</dbReference>
<evidence type="ECO:0000259" key="3">
    <source>
        <dbReference type="PROSITE" id="PS50238"/>
    </source>
</evidence>
<feature type="compositionally biased region" description="Polar residues" evidence="2">
    <location>
        <begin position="568"/>
        <end position="590"/>
    </location>
</feature>
<feature type="region of interest" description="Disordered" evidence="2">
    <location>
        <begin position="162"/>
        <end position="301"/>
    </location>
</feature>
<dbReference type="CDD" id="cd00159">
    <property type="entry name" value="RhoGAP"/>
    <property type="match status" value="1"/>
</dbReference>
<dbReference type="GO" id="GO:0007165">
    <property type="term" value="P:signal transduction"/>
    <property type="evidence" value="ECO:0007669"/>
    <property type="project" value="InterPro"/>
</dbReference>
<gene>
    <name evidence="4" type="ORF">BJ878DRAFT_203689</name>
</gene>
<feature type="compositionally biased region" description="Polar residues" evidence="2">
    <location>
        <begin position="290"/>
        <end position="299"/>
    </location>
</feature>
<dbReference type="PROSITE" id="PS50238">
    <property type="entry name" value="RHOGAP"/>
    <property type="match status" value="1"/>
</dbReference>
<accession>A0A9P7YZ87</accession>
<feature type="compositionally biased region" description="Polar residues" evidence="2">
    <location>
        <begin position="15"/>
        <end position="25"/>
    </location>
</feature>
<feature type="compositionally biased region" description="Polar residues" evidence="2">
    <location>
        <begin position="181"/>
        <end position="193"/>
    </location>
</feature>
<feature type="compositionally biased region" description="Basic and acidic residues" evidence="2">
    <location>
        <begin position="268"/>
        <end position="289"/>
    </location>
</feature>
<evidence type="ECO:0000256" key="2">
    <source>
        <dbReference type="SAM" id="MobiDB-lite"/>
    </source>
</evidence>
<dbReference type="GO" id="GO:0005938">
    <property type="term" value="C:cell cortex"/>
    <property type="evidence" value="ECO:0007669"/>
    <property type="project" value="UniProtKB-ARBA"/>
</dbReference>
<dbReference type="OrthoDB" id="185175at2759"/>
<feature type="compositionally biased region" description="Low complexity" evidence="2">
    <location>
        <begin position="599"/>
        <end position="610"/>
    </location>
</feature>
<evidence type="ECO:0000313" key="5">
    <source>
        <dbReference type="Proteomes" id="UP000887226"/>
    </source>
</evidence>
<sequence length="676" mass="75861">MARKSQPQPLMLPDNVNSGSDSQKPSYADSPKSPLSIKSPKSPKSPSIFRFPAKKTPPSPPQIGQSMQSTHASHNRSQLTQSVTLPALNQYTVKEENQDREKPTRSGFFSNYKATKSQKSLDHKTTGEKICRDAEHPAMSEKNSTKEPVIKISEVDKTITRRPVGGTARSDVLLTPVIDGNPSSDTNDGTGASNKKKPKPKPFSLLNRTRSVRGDEHSPIDSSPSNMQPQADLEKTHAHKESIKTAPLQQSGPDRSFRDMMASNIRQHSADRIPTKRDMPGNREPKDWQRQPTSLSSSLREGHGFLSNLKSSATKGAGVLGKGLFGKSGRSGSTIEREPLIDDEHYQFKVINKPLVEQTRITRISKRLETSKDKTEFWMPALPWRAIDYLNYKGTDVEGLYRVPGSGPQVKKWQRKFDEEHDIDLFEQEDLYDINIIGSMLKAWLRELPDELFPKSAQDRISKVVVQEGNETVPQILIDELSALPPFNYYLLFAITCHLSLLLAHSNKNKMGFRNLCICFQPCMRLDIYCFKLLVCNWRDCWKGCFTEELYTTKEYESFAKEARAFQPPNSARSTQSLRSIEGAASSTAVESHDERNVSSSDSSKSWSVSLNDQQKRSHTQSQNKVPLSQKHSSLSNSTIRTTLTVVSERTPPRRSGDMRPLSPIKPLSPIGLQLE</sequence>
<keyword evidence="1" id="KW-0343">GTPase activation</keyword>
<dbReference type="InterPro" id="IPR050729">
    <property type="entry name" value="Rho-GAP"/>
</dbReference>
<feature type="domain" description="Rho-GAP" evidence="3">
    <location>
        <begin position="366"/>
        <end position="559"/>
    </location>
</feature>
<dbReference type="Proteomes" id="UP000887226">
    <property type="component" value="Unassembled WGS sequence"/>
</dbReference>
<dbReference type="InterPro" id="IPR008936">
    <property type="entry name" value="Rho_GTPase_activation_prot"/>
</dbReference>
<dbReference type="GO" id="GO:0005096">
    <property type="term" value="F:GTPase activator activity"/>
    <property type="evidence" value="ECO:0007669"/>
    <property type="project" value="UniProtKB-KW"/>
</dbReference>
<dbReference type="SUPFAM" id="SSF48350">
    <property type="entry name" value="GTPase activation domain, GAP"/>
    <property type="match status" value="1"/>
</dbReference>
<dbReference type="AlphaFoldDB" id="A0A9P7YZ87"/>
<dbReference type="Pfam" id="PF00620">
    <property type="entry name" value="RhoGAP"/>
    <property type="match status" value="1"/>
</dbReference>
<name>A0A9P7YZ87_9HELO</name>
<comment type="caution">
    <text evidence="4">The sequence shown here is derived from an EMBL/GenBank/DDBJ whole genome shotgun (WGS) entry which is preliminary data.</text>
</comment>
<keyword evidence="5" id="KW-1185">Reference proteome</keyword>
<proteinExistence type="predicted"/>
<feature type="region of interest" description="Disordered" evidence="2">
    <location>
        <begin position="567"/>
        <end position="676"/>
    </location>
</feature>
<organism evidence="4 5">
    <name type="scientific">Calycina marina</name>
    <dbReference type="NCBI Taxonomy" id="1763456"/>
    <lineage>
        <taxon>Eukaryota</taxon>
        <taxon>Fungi</taxon>
        <taxon>Dikarya</taxon>
        <taxon>Ascomycota</taxon>
        <taxon>Pezizomycotina</taxon>
        <taxon>Leotiomycetes</taxon>
        <taxon>Helotiales</taxon>
        <taxon>Pezizellaceae</taxon>
        <taxon>Calycina</taxon>
    </lineage>
</organism>
<dbReference type="SMART" id="SM00324">
    <property type="entry name" value="RhoGAP"/>
    <property type="match status" value="1"/>
</dbReference>
<feature type="compositionally biased region" description="Polar residues" evidence="2">
    <location>
        <begin position="62"/>
        <end position="92"/>
    </location>
</feature>
<feature type="compositionally biased region" description="Basic and acidic residues" evidence="2">
    <location>
        <begin position="232"/>
        <end position="243"/>
    </location>
</feature>
<evidence type="ECO:0000313" key="4">
    <source>
        <dbReference type="EMBL" id="KAG9241878.1"/>
    </source>
</evidence>
<feature type="compositionally biased region" description="Polar residues" evidence="2">
    <location>
        <begin position="620"/>
        <end position="648"/>
    </location>
</feature>
<dbReference type="PANTHER" id="PTHR23176">
    <property type="entry name" value="RHO/RAC/CDC GTPASE-ACTIVATING PROTEIN"/>
    <property type="match status" value="1"/>
</dbReference>
<feature type="compositionally biased region" description="Basic and acidic residues" evidence="2">
    <location>
        <begin position="93"/>
        <end position="104"/>
    </location>
</feature>
<evidence type="ECO:0000256" key="1">
    <source>
        <dbReference type="ARBA" id="ARBA00022468"/>
    </source>
</evidence>
<dbReference type="InterPro" id="IPR000198">
    <property type="entry name" value="RhoGAP_dom"/>
</dbReference>
<feature type="compositionally biased region" description="Polar residues" evidence="2">
    <location>
        <begin position="220"/>
        <end position="229"/>
    </location>
</feature>
<dbReference type="EMBL" id="MU254143">
    <property type="protein sequence ID" value="KAG9241878.1"/>
    <property type="molecule type" value="Genomic_DNA"/>
</dbReference>
<dbReference type="Gene3D" id="1.10.555.10">
    <property type="entry name" value="Rho GTPase activation protein"/>
    <property type="match status" value="1"/>
</dbReference>
<feature type="compositionally biased region" description="Polar residues" evidence="2">
    <location>
        <begin position="107"/>
        <end position="118"/>
    </location>
</feature>
<protein>
    <recommendedName>
        <fullName evidence="3">Rho-GAP domain-containing protein</fullName>
    </recommendedName>
</protein>
<feature type="region of interest" description="Disordered" evidence="2">
    <location>
        <begin position="1"/>
        <end position="127"/>
    </location>
</feature>
<reference evidence="4" key="1">
    <citation type="journal article" date="2021" name="IMA Fungus">
        <title>Genomic characterization of three marine fungi, including Emericellopsis atlantica sp. nov. with signatures of a generalist lifestyle and marine biomass degradation.</title>
        <authorList>
            <person name="Hagestad O.C."/>
            <person name="Hou L."/>
            <person name="Andersen J.H."/>
            <person name="Hansen E.H."/>
            <person name="Altermark B."/>
            <person name="Li C."/>
            <person name="Kuhnert E."/>
            <person name="Cox R.J."/>
            <person name="Crous P.W."/>
            <person name="Spatafora J.W."/>
            <person name="Lail K."/>
            <person name="Amirebrahimi M."/>
            <person name="Lipzen A."/>
            <person name="Pangilinan J."/>
            <person name="Andreopoulos W."/>
            <person name="Hayes R.D."/>
            <person name="Ng V."/>
            <person name="Grigoriev I.V."/>
            <person name="Jackson S.A."/>
            <person name="Sutton T.D.S."/>
            <person name="Dobson A.D.W."/>
            <person name="Rama T."/>
        </authorList>
    </citation>
    <scope>NUCLEOTIDE SEQUENCE</scope>
    <source>
        <strain evidence="4">TRa3180A</strain>
    </source>
</reference>
<feature type="compositionally biased region" description="Low complexity" evidence="2">
    <location>
        <begin position="30"/>
        <end position="48"/>
    </location>
</feature>